<keyword evidence="2" id="KW-1185">Reference proteome</keyword>
<accession>A0AAD7E1M3</accession>
<dbReference type="PANTHER" id="PTHR38846">
    <property type="entry name" value="C3H1-TYPE DOMAIN-CONTAINING PROTEIN"/>
    <property type="match status" value="1"/>
</dbReference>
<dbReference type="EMBL" id="JARJCW010000006">
    <property type="protein sequence ID" value="KAJ7223595.1"/>
    <property type="molecule type" value="Genomic_DNA"/>
</dbReference>
<comment type="caution">
    <text evidence="1">The sequence shown here is derived from an EMBL/GenBank/DDBJ whole genome shotgun (WGS) entry which is preliminary data.</text>
</comment>
<sequence>MSTYWDAHPDFARNPVAPLRQEFERLAAQRGWNVRGKQFAREWGTCGRMEFAHHFGCDDNRLAGWQAMCAFVGVASIPTSIKKCKAEMRTIFVNIHDLIDAKRTGQPVKKHSSAEALRKYTIKRNKIFPKHEAKQNRFLKVLLIEIFAY</sequence>
<gene>
    <name evidence="1" type="ORF">GGX14DRAFT_352274</name>
</gene>
<reference evidence="1" key="1">
    <citation type="submission" date="2023-03" db="EMBL/GenBank/DDBJ databases">
        <title>Massive genome expansion in bonnet fungi (Mycena s.s.) driven by repeated elements and novel gene families across ecological guilds.</title>
        <authorList>
            <consortium name="Lawrence Berkeley National Laboratory"/>
            <person name="Harder C.B."/>
            <person name="Miyauchi S."/>
            <person name="Viragh M."/>
            <person name="Kuo A."/>
            <person name="Thoen E."/>
            <person name="Andreopoulos B."/>
            <person name="Lu D."/>
            <person name="Skrede I."/>
            <person name="Drula E."/>
            <person name="Henrissat B."/>
            <person name="Morin E."/>
            <person name="Kohler A."/>
            <person name="Barry K."/>
            <person name="LaButti K."/>
            <person name="Morin E."/>
            <person name="Salamov A."/>
            <person name="Lipzen A."/>
            <person name="Mereny Z."/>
            <person name="Hegedus B."/>
            <person name="Baldrian P."/>
            <person name="Stursova M."/>
            <person name="Weitz H."/>
            <person name="Taylor A."/>
            <person name="Grigoriev I.V."/>
            <person name="Nagy L.G."/>
            <person name="Martin F."/>
            <person name="Kauserud H."/>
        </authorList>
    </citation>
    <scope>NUCLEOTIDE SEQUENCE</scope>
    <source>
        <strain evidence="1">9144</strain>
    </source>
</reference>
<organism evidence="1 2">
    <name type="scientific">Mycena pura</name>
    <dbReference type="NCBI Taxonomy" id="153505"/>
    <lineage>
        <taxon>Eukaryota</taxon>
        <taxon>Fungi</taxon>
        <taxon>Dikarya</taxon>
        <taxon>Basidiomycota</taxon>
        <taxon>Agaricomycotina</taxon>
        <taxon>Agaricomycetes</taxon>
        <taxon>Agaricomycetidae</taxon>
        <taxon>Agaricales</taxon>
        <taxon>Marasmiineae</taxon>
        <taxon>Mycenaceae</taxon>
        <taxon>Mycena</taxon>
    </lineage>
</organism>
<name>A0AAD7E1M3_9AGAR</name>
<evidence type="ECO:0000313" key="1">
    <source>
        <dbReference type="EMBL" id="KAJ7223595.1"/>
    </source>
</evidence>
<proteinExistence type="predicted"/>
<evidence type="ECO:0000313" key="2">
    <source>
        <dbReference type="Proteomes" id="UP001219525"/>
    </source>
</evidence>
<protein>
    <submittedName>
        <fullName evidence="1">Uncharacterized protein</fullName>
    </submittedName>
</protein>
<dbReference type="PANTHER" id="PTHR38846:SF1">
    <property type="entry name" value="C3H1-TYPE DOMAIN-CONTAINING PROTEIN"/>
    <property type="match status" value="1"/>
</dbReference>
<dbReference type="AlphaFoldDB" id="A0AAD7E1M3"/>
<dbReference type="Proteomes" id="UP001219525">
    <property type="component" value="Unassembled WGS sequence"/>
</dbReference>